<dbReference type="EMBL" id="FNAI01000017">
    <property type="protein sequence ID" value="SDF39517.1"/>
    <property type="molecule type" value="Genomic_DNA"/>
</dbReference>
<evidence type="ECO:0000313" key="3">
    <source>
        <dbReference type="Proteomes" id="UP000199072"/>
    </source>
</evidence>
<dbReference type="OrthoDB" id="9794157at2"/>
<dbReference type="AlphaFoldDB" id="A0A1G7KQM6"/>
<keyword evidence="3" id="KW-1185">Reference proteome</keyword>
<protein>
    <submittedName>
        <fullName evidence="2">L-lactate dehydrogenase complex protein LldG</fullName>
    </submittedName>
</protein>
<dbReference type="Proteomes" id="UP000199072">
    <property type="component" value="Unassembled WGS sequence"/>
</dbReference>
<organism evidence="2 3">
    <name type="scientific">Mucilaginibacter pineti</name>
    <dbReference type="NCBI Taxonomy" id="1391627"/>
    <lineage>
        <taxon>Bacteria</taxon>
        <taxon>Pseudomonadati</taxon>
        <taxon>Bacteroidota</taxon>
        <taxon>Sphingobacteriia</taxon>
        <taxon>Sphingobacteriales</taxon>
        <taxon>Sphingobacteriaceae</taxon>
        <taxon>Mucilaginibacter</taxon>
    </lineage>
</organism>
<gene>
    <name evidence="2" type="ORF">SAMN05216464_11747</name>
</gene>
<dbReference type="InterPro" id="IPR003741">
    <property type="entry name" value="LUD_dom"/>
</dbReference>
<dbReference type="InterPro" id="IPR037171">
    <property type="entry name" value="NagB/RpiA_transferase-like"/>
</dbReference>
<dbReference type="InterPro" id="IPR024185">
    <property type="entry name" value="FTHF_cligase-like_sf"/>
</dbReference>
<sequence length="197" mass="21093">MSREKILAAVKANQFTSAELPDLNVLASLTATDANLVEKYTAIASAGGSFVYEVADLEAIKTILQKEFKPGVQVISGVAGLTDYTDAASVVHELSHSFANVELTILQSNLGVAENGALWLTEEQMHIRVLPFIAQHLAIVIDKNNFVPTMAQAYEKIGDARYGYGAFISGPSKTADIEQSLVIGAHGPRSLSVFIIT</sequence>
<dbReference type="PANTHER" id="PTHR43682">
    <property type="entry name" value="LACTATE UTILIZATION PROTEIN C"/>
    <property type="match status" value="1"/>
</dbReference>
<dbReference type="SUPFAM" id="SSF100950">
    <property type="entry name" value="NagB/RpiA/CoA transferase-like"/>
    <property type="match status" value="1"/>
</dbReference>
<dbReference type="PANTHER" id="PTHR43682:SF1">
    <property type="entry name" value="LACTATE UTILIZATION PROTEIN C"/>
    <property type="match status" value="1"/>
</dbReference>
<dbReference type="RefSeq" id="WP_091155057.1">
    <property type="nucleotide sequence ID" value="NZ_FNAI01000017.1"/>
</dbReference>
<dbReference type="Pfam" id="PF02589">
    <property type="entry name" value="LUD_dom"/>
    <property type="match status" value="1"/>
</dbReference>
<feature type="domain" description="LUD" evidence="1">
    <location>
        <begin position="87"/>
        <end position="196"/>
    </location>
</feature>
<dbReference type="STRING" id="1391627.SAMN05216464_11747"/>
<evidence type="ECO:0000313" key="2">
    <source>
        <dbReference type="EMBL" id="SDF39517.1"/>
    </source>
</evidence>
<name>A0A1G7KQM6_9SPHI</name>
<evidence type="ECO:0000259" key="1">
    <source>
        <dbReference type="Pfam" id="PF02589"/>
    </source>
</evidence>
<dbReference type="Gene3D" id="3.40.50.10420">
    <property type="entry name" value="NagB/RpiA/CoA transferase-like"/>
    <property type="match status" value="1"/>
</dbReference>
<proteinExistence type="predicted"/>
<reference evidence="2 3" key="1">
    <citation type="submission" date="2016-10" db="EMBL/GenBank/DDBJ databases">
        <authorList>
            <person name="de Groot N.N."/>
        </authorList>
    </citation>
    <scope>NUCLEOTIDE SEQUENCE [LARGE SCALE GENOMIC DNA]</scope>
    <source>
        <strain evidence="2 3">47C3B</strain>
    </source>
</reference>
<accession>A0A1G7KQM6</accession>